<reference evidence="4" key="1">
    <citation type="submission" date="2020-10" db="EMBL/GenBank/DDBJ databases">
        <authorList>
            <person name="Roach M.J.R."/>
        </authorList>
    </citation>
    <scope>NUCLEOTIDE SEQUENCE</scope>
    <source>
        <strain evidence="4">CBS 1945</strain>
    </source>
</reference>
<keyword evidence="5" id="KW-1185">Reference proteome</keyword>
<organism evidence="4 5">
    <name type="scientific">Eeniella nana</name>
    <name type="common">Yeast</name>
    <name type="synonym">Brettanomyces nanus</name>
    <dbReference type="NCBI Taxonomy" id="13502"/>
    <lineage>
        <taxon>Eukaryota</taxon>
        <taxon>Fungi</taxon>
        <taxon>Dikarya</taxon>
        <taxon>Ascomycota</taxon>
        <taxon>Saccharomycotina</taxon>
        <taxon>Pichiomycetes</taxon>
        <taxon>Pichiales</taxon>
        <taxon>Pichiaceae</taxon>
        <taxon>Brettanomyces</taxon>
    </lineage>
</organism>
<evidence type="ECO:0000256" key="1">
    <source>
        <dbReference type="SAM" id="MobiDB-lite"/>
    </source>
</evidence>
<dbReference type="GO" id="GO:0061632">
    <property type="term" value="F:RNA lariat debranching enzyme activator activity"/>
    <property type="evidence" value="ECO:0007669"/>
    <property type="project" value="TreeGrafter"/>
</dbReference>
<dbReference type="PANTHER" id="PTHR12072">
    <property type="entry name" value="CWF19, CELL CYCLE CONTROL PROTEIN"/>
    <property type="match status" value="1"/>
</dbReference>
<dbReference type="OrthoDB" id="444325at2759"/>
<dbReference type="PANTHER" id="PTHR12072:SF4">
    <property type="entry name" value="CWF19-LIKE PROTEIN 1"/>
    <property type="match status" value="1"/>
</dbReference>
<evidence type="ECO:0000313" key="5">
    <source>
        <dbReference type="Proteomes" id="UP000662931"/>
    </source>
</evidence>
<dbReference type="InterPro" id="IPR040194">
    <property type="entry name" value="Cwf19-like"/>
</dbReference>
<dbReference type="CDD" id="cd07380">
    <property type="entry name" value="MPP_CWF19_N"/>
    <property type="match status" value="1"/>
</dbReference>
<dbReference type="Pfam" id="PF04677">
    <property type="entry name" value="CwfJ_C_1"/>
    <property type="match status" value="1"/>
</dbReference>
<dbReference type="Pfam" id="PF04676">
    <property type="entry name" value="CwfJ_C_2"/>
    <property type="match status" value="1"/>
</dbReference>
<dbReference type="InterPro" id="IPR006768">
    <property type="entry name" value="Cwf19-like_C_dom-1"/>
</dbReference>
<feature type="domain" description="Cwf19-like protein C-terminal" evidence="2">
    <location>
        <begin position="451"/>
        <end position="504"/>
    </location>
</feature>
<proteinExistence type="predicted"/>
<evidence type="ECO:0000313" key="4">
    <source>
        <dbReference type="EMBL" id="QPG73512.1"/>
    </source>
</evidence>
<evidence type="ECO:0000259" key="2">
    <source>
        <dbReference type="Pfam" id="PF04676"/>
    </source>
</evidence>
<gene>
    <name evidence="4" type="ORF">FOA43_000823</name>
</gene>
<feature type="domain" description="Cwf19-like C-terminal" evidence="3">
    <location>
        <begin position="248"/>
        <end position="376"/>
    </location>
</feature>
<protein>
    <submittedName>
        <fullName evidence="4">Uncharacterized protein</fullName>
    </submittedName>
</protein>
<dbReference type="GeneID" id="62194224"/>
<dbReference type="InterPro" id="IPR006767">
    <property type="entry name" value="Cwf19-like_C_dom-2"/>
</dbReference>
<name>A0A875S063_EENNA</name>
<dbReference type="RefSeq" id="XP_038777077.1">
    <property type="nucleotide sequence ID" value="XM_038921149.1"/>
</dbReference>
<dbReference type="KEGG" id="bnn:FOA43_000823"/>
<dbReference type="Proteomes" id="UP000662931">
    <property type="component" value="Chromosome 1"/>
</dbReference>
<dbReference type="AlphaFoldDB" id="A0A875S063"/>
<evidence type="ECO:0000259" key="3">
    <source>
        <dbReference type="Pfam" id="PF04677"/>
    </source>
</evidence>
<dbReference type="GO" id="GO:0071014">
    <property type="term" value="C:post-mRNA release spliceosomal complex"/>
    <property type="evidence" value="ECO:0007669"/>
    <property type="project" value="TreeGrafter"/>
</dbReference>
<sequence>MTSQSKCLVINPDPTCLGKAVSICNSLNKKNGPFEVIVLLGDIISSANAKISEIGSPLEDIYHSEGKYTYNSDDVSELRFLGKVGITEIGSLKIGFVTGRLDEVTEEDLKMKLNENVDILISYQWPKLISDEERLSAVGNAKLDDVLKAVKPRYWFCVGSGESRFFERLPFKWEDEGSGERVTRFISLAQYGSKEKWYYAFNIRENCLDDVKSVSKMGEFPVPISQKRNHMKEEDEGTNSTKRPRKAKSVITVSPGDCFFCLSNPKVELHMIISIGDYSYMTVAKGPLTLKKSELGFSGHGLIVPINHYPTLKKYRDAEEPGVNVQDTRVYKEVEQFKTAVIKMFQSMGDYCVVFWEISRSNGVHFHTQYVPILSKYEADFEKCIQSQIDYATHRFGEDSKLSYNKYDMKSPQSEVFNLMNSDDYMLMTIAKAPEQMTRYLFRIGDEDGDESERRVDLQFPRKVVAFLLNLGRRVRWDKCKESMQQETEQRDLFQKHFKPFDFTLEK</sequence>
<accession>A0A875S063</accession>
<dbReference type="EMBL" id="CP064812">
    <property type="protein sequence ID" value="QPG73512.1"/>
    <property type="molecule type" value="Genomic_DNA"/>
</dbReference>
<dbReference type="GO" id="GO:0000398">
    <property type="term" value="P:mRNA splicing, via spliceosome"/>
    <property type="evidence" value="ECO:0007669"/>
    <property type="project" value="TreeGrafter"/>
</dbReference>
<feature type="region of interest" description="Disordered" evidence="1">
    <location>
        <begin position="227"/>
        <end position="247"/>
    </location>
</feature>